<reference evidence="7" key="1">
    <citation type="submission" date="2016-05" db="EMBL/GenBank/DDBJ databases">
        <title>Comparative genomics of biotechnologically important yeasts.</title>
        <authorList>
            <consortium name="DOE Joint Genome Institute"/>
            <person name="Riley R."/>
            <person name="Haridas S."/>
            <person name="Wolfe K.H."/>
            <person name="Lopes M.R."/>
            <person name="Hittinger C.T."/>
            <person name="Goker M."/>
            <person name="Salamov A."/>
            <person name="Wisecaver J."/>
            <person name="Long T.M."/>
            <person name="Aerts A.L."/>
            <person name="Barry K."/>
            <person name="Choi C."/>
            <person name="Clum A."/>
            <person name="Coughlan A.Y."/>
            <person name="Deshpande S."/>
            <person name="Douglass A.P."/>
            <person name="Hanson S.J."/>
            <person name="Klenk H.-P."/>
            <person name="Labutti K."/>
            <person name="Lapidus A."/>
            <person name="Lindquist E."/>
            <person name="Lipzen A."/>
            <person name="Meier-Kolthoff J.P."/>
            <person name="Ohm R.A."/>
            <person name="Otillar R.P."/>
            <person name="Pangilinan J."/>
            <person name="Peng Y."/>
            <person name="Rokas A."/>
            <person name="Rosa C.A."/>
            <person name="Scheuner C."/>
            <person name="Sibirny A.A."/>
            <person name="Slot J.C."/>
            <person name="Stielow J.B."/>
            <person name="Sun H."/>
            <person name="Kurtzman C.P."/>
            <person name="Blackwell M."/>
            <person name="Grigoriev I.V."/>
            <person name="Jeffries T.W."/>
        </authorList>
    </citation>
    <scope>NUCLEOTIDE SEQUENCE [LARGE SCALE GENOMIC DNA]</scope>
    <source>
        <strain evidence="7">NRRL Y-12698</strain>
    </source>
</reference>
<feature type="repeat" description="WD" evidence="3">
    <location>
        <begin position="672"/>
        <end position="703"/>
    </location>
</feature>
<dbReference type="SUPFAM" id="SSF50729">
    <property type="entry name" value="PH domain-like"/>
    <property type="match status" value="1"/>
</dbReference>
<dbReference type="RefSeq" id="XP_018987328.1">
    <property type="nucleotide sequence ID" value="XM_019131199.1"/>
</dbReference>
<protein>
    <recommendedName>
        <fullName evidence="8">BEACH domain-containing protein</fullName>
    </recommendedName>
</protein>
<dbReference type="InterPro" id="IPR036372">
    <property type="entry name" value="BEACH_dom_sf"/>
</dbReference>
<dbReference type="Pfam" id="PF02138">
    <property type="entry name" value="Beach"/>
    <property type="match status" value="1"/>
</dbReference>
<dbReference type="CDD" id="cd06071">
    <property type="entry name" value="Beach"/>
    <property type="match status" value="1"/>
</dbReference>
<evidence type="ECO:0000256" key="2">
    <source>
        <dbReference type="ARBA" id="ARBA00022737"/>
    </source>
</evidence>
<dbReference type="InterPro" id="IPR051944">
    <property type="entry name" value="BEACH_domain_protein"/>
</dbReference>
<evidence type="ECO:0000259" key="5">
    <source>
        <dbReference type="PROSITE" id="PS51783"/>
    </source>
</evidence>
<dbReference type="FunFam" id="1.10.1540.10:FF:000002">
    <property type="entry name" value="WD repeat and FYVE domain containing 3"/>
    <property type="match status" value="1"/>
</dbReference>
<dbReference type="Proteomes" id="UP000094336">
    <property type="component" value="Unassembled WGS sequence"/>
</dbReference>
<dbReference type="AlphaFoldDB" id="A0A1E3QWI1"/>
<dbReference type="InterPro" id="IPR023362">
    <property type="entry name" value="PH-BEACH_dom"/>
</dbReference>
<dbReference type="OrthoDB" id="26681at2759"/>
<dbReference type="InterPro" id="IPR015943">
    <property type="entry name" value="WD40/YVTN_repeat-like_dom_sf"/>
</dbReference>
<dbReference type="PROSITE" id="PS51783">
    <property type="entry name" value="PH_BEACH"/>
    <property type="match status" value="1"/>
</dbReference>
<dbReference type="Gene3D" id="1.10.1540.10">
    <property type="entry name" value="BEACH domain"/>
    <property type="match status" value="1"/>
</dbReference>
<dbReference type="InterPro" id="IPR011993">
    <property type="entry name" value="PH-like_dom_sf"/>
</dbReference>
<dbReference type="SUPFAM" id="SSF50978">
    <property type="entry name" value="WD40 repeat-like"/>
    <property type="match status" value="1"/>
</dbReference>
<dbReference type="Pfam" id="PF00400">
    <property type="entry name" value="WD40"/>
    <property type="match status" value="1"/>
</dbReference>
<dbReference type="CDD" id="cd01201">
    <property type="entry name" value="PH_BEACH"/>
    <property type="match status" value="1"/>
</dbReference>
<dbReference type="InterPro" id="IPR000409">
    <property type="entry name" value="BEACH_dom"/>
</dbReference>
<evidence type="ECO:0000256" key="3">
    <source>
        <dbReference type="PROSITE-ProRule" id="PRU00221"/>
    </source>
</evidence>
<dbReference type="SMART" id="SM00320">
    <property type="entry name" value="WD40"/>
    <property type="match status" value="2"/>
</dbReference>
<dbReference type="Gene3D" id="2.30.29.30">
    <property type="entry name" value="Pleckstrin-homology domain (PH domain)/Phosphotyrosine-binding domain (PTB)"/>
    <property type="match status" value="1"/>
</dbReference>
<gene>
    <name evidence="6" type="ORF">BABINDRAFT_18517</name>
</gene>
<keyword evidence="7" id="KW-1185">Reference proteome</keyword>
<dbReference type="GeneID" id="30149052"/>
<dbReference type="SUPFAM" id="SSF81837">
    <property type="entry name" value="BEACH domain"/>
    <property type="match status" value="1"/>
</dbReference>
<keyword evidence="1 3" id="KW-0853">WD repeat</keyword>
<evidence type="ECO:0000256" key="1">
    <source>
        <dbReference type="ARBA" id="ARBA00022574"/>
    </source>
</evidence>
<dbReference type="EMBL" id="KV454427">
    <property type="protein sequence ID" value="ODQ82000.1"/>
    <property type="molecule type" value="Genomic_DNA"/>
</dbReference>
<feature type="domain" description="BEACH-type PH" evidence="5">
    <location>
        <begin position="135"/>
        <end position="266"/>
    </location>
</feature>
<dbReference type="InterPro" id="IPR036322">
    <property type="entry name" value="WD40_repeat_dom_sf"/>
</dbReference>
<evidence type="ECO:0000259" key="4">
    <source>
        <dbReference type="PROSITE" id="PS50197"/>
    </source>
</evidence>
<dbReference type="InterPro" id="IPR001680">
    <property type="entry name" value="WD40_rpt"/>
</dbReference>
<dbReference type="PANTHER" id="PTHR46108">
    <property type="entry name" value="BLUE CHEESE"/>
    <property type="match status" value="1"/>
</dbReference>
<dbReference type="SMART" id="SM01026">
    <property type="entry name" value="Beach"/>
    <property type="match status" value="1"/>
</dbReference>
<name>A0A1E3QWI1_9ASCO</name>
<evidence type="ECO:0000313" key="6">
    <source>
        <dbReference type="EMBL" id="ODQ82000.1"/>
    </source>
</evidence>
<accession>A0A1E3QWI1</accession>
<dbReference type="PANTHER" id="PTHR46108:SF4">
    <property type="entry name" value="BLUE CHEESE"/>
    <property type="match status" value="1"/>
</dbReference>
<sequence>NSKLIDNFQRENQKWTQNILQMEVSKFHRHIQDHQDNLQFYITAYNRIKTETSRLLKKEADVKYYVDSIEGLDRMRMRLLPLNDVHESERLSYSIDVPVLQSEEAPDTLMETFELVEESQSIEEDKNRKVLRSLAVGDSITHIWNISQILGLSAVEGLCILGNTHLYLIDNYFHGTNGEVVNIEDAPTASRDPYLKLITGRESEVRAETSTTHRVRSWRLDELASISKKQFLFRDVALELFFVDGGTVLLTCLNPKQRDSVHSKLSQSATGKGLSDDLTEALKLAASSAAVVAAKPSFFSSKIISAFNSMNIGIFAATKKWKRGEISNLYYLMLVNTLAGRTCNDLTQYPVFPWVIADYTSDELDLDDPKSFRDLSKPMGAQSEERLGKFRERYEALESLEDRNAPPFHYGTHYSSSMIVTSYLIRLEPYVQSYLLLQGGRFDHADRLFYSIPKTWTSASRDNSSDVRELIPEFFYLPEFLTNDNNFEFGKLQSGETINNVELPPWAKGDPKIFIRKNREALESPYVSQNLHKWIDLIFGYKQNGPEAIAIGNVFHNLSYHGAVNLDDISDEMQKSAMTGIIHNFGQTPLQIFKQPHSAKGVLDSVDWTKEILDGPSFTLELKSKEPVSQIEMSTKTRAWRGRPFLTSNSGGVLMKKGPSPTSLYVNGKIVESFHNQPISALVFATESSFLTGSTDGTIHIWKYTMVGGETELEFQEILRGHIRGVWDIQCSRPFNMALSVDEAGAVLLWDLSRYKFVR</sequence>
<dbReference type="Gene3D" id="2.130.10.10">
    <property type="entry name" value="YVTN repeat-like/Quinoprotein amine dehydrogenase"/>
    <property type="match status" value="1"/>
</dbReference>
<proteinExistence type="predicted"/>
<keyword evidence="2" id="KW-0677">Repeat</keyword>
<feature type="non-terminal residue" evidence="6">
    <location>
        <position position="759"/>
    </location>
</feature>
<feature type="non-terminal residue" evidence="6">
    <location>
        <position position="1"/>
    </location>
</feature>
<evidence type="ECO:0008006" key="8">
    <source>
        <dbReference type="Google" id="ProtNLM"/>
    </source>
</evidence>
<dbReference type="PROSITE" id="PS50082">
    <property type="entry name" value="WD_REPEATS_2"/>
    <property type="match status" value="1"/>
</dbReference>
<evidence type="ECO:0000313" key="7">
    <source>
        <dbReference type="Proteomes" id="UP000094336"/>
    </source>
</evidence>
<dbReference type="Pfam" id="PF14844">
    <property type="entry name" value="PH_BEACH"/>
    <property type="match status" value="1"/>
</dbReference>
<feature type="domain" description="BEACH" evidence="4">
    <location>
        <begin position="306"/>
        <end position="600"/>
    </location>
</feature>
<organism evidence="6 7">
    <name type="scientific">Babjeviella inositovora NRRL Y-12698</name>
    <dbReference type="NCBI Taxonomy" id="984486"/>
    <lineage>
        <taxon>Eukaryota</taxon>
        <taxon>Fungi</taxon>
        <taxon>Dikarya</taxon>
        <taxon>Ascomycota</taxon>
        <taxon>Saccharomycotina</taxon>
        <taxon>Pichiomycetes</taxon>
        <taxon>Serinales incertae sedis</taxon>
        <taxon>Babjeviella</taxon>
    </lineage>
</organism>
<dbReference type="STRING" id="984486.A0A1E3QWI1"/>
<dbReference type="PROSITE" id="PS50197">
    <property type="entry name" value="BEACH"/>
    <property type="match status" value="1"/>
</dbReference>